<dbReference type="EMBL" id="QEFC01001190">
    <property type="protein sequence ID" value="KAE9459187.1"/>
    <property type="molecule type" value="Genomic_DNA"/>
</dbReference>
<gene>
    <name evidence="1" type="ORF">C3L33_08909</name>
</gene>
<dbReference type="OrthoDB" id="1649106at2759"/>
<dbReference type="AlphaFoldDB" id="A0A6A4LXK4"/>
<organism evidence="1 2">
    <name type="scientific">Rhododendron williamsianum</name>
    <dbReference type="NCBI Taxonomy" id="262921"/>
    <lineage>
        <taxon>Eukaryota</taxon>
        <taxon>Viridiplantae</taxon>
        <taxon>Streptophyta</taxon>
        <taxon>Embryophyta</taxon>
        <taxon>Tracheophyta</taxon>
        <taxon>Spermatophyta</taxon>
        <taxon>Magnoliopsida</taxon>
        <taxon>eudicotyledons</taxon>
        <taxon>Gunneridae</taxon>
        <taxon>Pentapetalae</taxon>
        <taxon>asterids</taxon>
        <taxon>Ericales</taxon>
        <taxon>Ericaceae</taxon>
        <taxon>Ericoideae</taxon>
        <taxon>Rhodoreae</taxon>
        <taxon>Rhododendron</taxon>
    </lineage>
</organism>
<comment type="caution">
    <text evidence="1">The sequence shown here is derived from an EMBL/GenBank/DDBJ whole genome shotgun (WGS) entry which is preliminary data.</text>
</comment>
<dbReference type="Proteomes" id="UP000428333">
    <property type="component" value="Linkage Group LG05"/>
</dbReference>
<reference evidence="1 2" key="1">
    <citation type="journal article" date="2019" name="Genome Biol. Evol.">
        <title>The Rhododendron genome and chromosomal organization provide insight into shared whole-genome duplications across the heath family (Ericaceae).</title>
        <authorList>
            <person name="Soza V.L."/>
            <person name="Lindsley D."/>
            <person name="Waalkes A."/>
            <person name="Ramage E."/>
            <person name="Patwardhan R.P."/>
            <person name="Burton J.N."/>
            <person name="Adey A."/>
            <person name="Kumar A."/>
            <person name="Qiu R."/>
            <person name="Shendure J."/>
            <person name="Hall B."/>
        </authorList>
    </citation>
    <scope>NUCLEOTIDE SEQUENCE [LARGE SCALE GENOMIC DNA]</scope>
    <source>
        <strain evidence="1">RSF 1966-606</strain>
    </source>
</reference>
<evidence type="ECO:0000313" key="2">
    <source>
        <dbReference type="Proteomes" id="UP000428333"/>
    </source>
</evidence>
<name>A0A6A4LXK4_9ERIC</name>
<protein>
    <submittedName>
        <fullName evidence="1">Uncharacterized protein</fullName>
    </submittedName>
</protein>
<keyword evidence="2" id="KW-1185">Reference proteome</keyword>
<evidence type="ECO:0000313" key="1">
    <source>
        <dbReference type="EMBL" id="KAE9459187.1"/>
    </source>
</evidence>
<accession>A0A6A4LXK4</accession>
<feature type="non-terminal residue" evidence="1">
    <location>
        <position position="1"/>
    </location>
</feature>
<sequence length="110" mass="12696">MPAAVVVASLSVLRFGIYLDEVGLWIKPFGCRSTMFFLFFWGLQPWEEKMKSAQKQGTLVQLSNLDPSYTSKQVETSSLLSFRISFGMLLRKIARRKWYNALQFLVHTLV</sequence>
<proteinExistence type="predicted"/>